<dbReference type="AlphaFoldDB" id="A0A1N7SVI1"/>
<sequence length="59" mass="6462">MCMRVPPDTNQAFDDTALVLPIVTRVGACIASIARIVYRLPDFPFGAYRKRGTSAFGTI</sequence>
<organism evidence="1 2">
    <name type="scientific">Paraburkholderia piptadeniae</name>
    <dbReference type="NCBI Taxonomy" id="1701573"/>
    <lineage>
        <taxon>Bacteria</taxon>
        <taxon>Pseudomonadati</taxon>
        <taxon>Pseudomonadota</taxon>
        <taxon>Betaproteobacteria</taxon>
        <taxon>Burkholderiales</taxon>
        <taxon>Burkholderiaceae</taxon>
        <taxon>Paraburkholderia</taxon>
    </lineage>
</organism>
<dbReference type="Proteomes" id="UP000195569">
    <property type="component" value="Unassembled WGS sequence"/>
</dbReference>
<name>A0A1N7SVI1_9BURK</name>
<keyword evidence="2" id="KW-1185">Reference proteome</keyword>
<accession>A0A1N7SVI1</accession>
<reference evidence="1" key="1">
    <citation type="submission" date="2016-12" db="EMBL/GenBank/DDBJ databases">
        <authorList>
            <person name="Moulin L."/>
        </authorList>
    </citation>
    <scope>NUCLEOTIDE SEQUENCE [LARGE SCALE GENOMIC DNA]</scope>
    <source>
        <strain evidence="1">STM 7183</strain>
    </source>
</reference>
<gene>
    <name evidence="1" type="ORF">BN2476_1170002</name>
</gene>
<dbReference type="EMBL" id="CYGY02000117">
    <property type="protein sequence ID" value="SIT51353.1"/>
    <property type="molecule type" value="Genomic_DNA"/>
</dbReference>
<evidence type="ECO:0000313" key="1">
    <source>
        <dbReference type="EMBL" id="SIT51353.1"/>
    </source>
</evidence>
<evidence type="ECO:0000313" key="2">
    <source>
        <dbReference type="Proteomes" id="UP000195569"/>
    </source>
</evidence>
<protein>
    <submittedName>
        <fullName evidence="1">Uncharacterized protein</fullName>
    </submittedName>
</protein>
<proteinExistence type="predicted"/>
<comment type="caution">
    <text evidence="1">The sequence shown here is derived from an EMBL/GenBank/DDBJ whole genome shotgun (WGS) entry which is preliminary data.</text>
</comment>